<protein>
    <submittedName>
        <fullName evidence="1">Late promoter transcription accessory protein</fullName>
    </submittedName>
</protein>
<proteinExistence type="predicted"/>
<dbReference type="Proteomes" id="UP000886667">
    <property type="component" value="Unassembled WGS sequence"/>
</dbReference>
<dbReference type="EMBL" id="JAEPCM010000016">
    <property type="protein sequence ID" value="MCG7944858.1"/>
    <property type="molecule type" value="Genomic_DNA"/>
</dbReference>
<dbReference type="Pfam" id="PF16805">
    <property type="entry name" value="Trans_coact"/>
    <property type="match status" value="1"/>
</dbReference>
<organism evidence="1 2">
    <name type="scientific">Candidatus Thiodiazotropha taylori</name>
    <dbReference type="NCBI Taxonomy" id="2792791"/>
    <lineage>
        <taxon>Bacteria</taxon>
        <taxon>Pseudomonadati</taxon>
        <taxon>Pseudomonadota</taxon>
        <taxon>Gammaproteobacteria</taxon>
        <taxon>Chromatiales</taxon>
        <taxon>Sedimenticolaceae</taxon>
        <taxon>Candidatus Thiodiazotropha</taxon>
    </lineage>
</organism>
<dbReference type="Gene3D" id="1.10.10.2850">
    <property type="entry name" value="Phage late-transcription coactivator-like"/>
    <property type="match status" value="1"/>
</dbReference>
<sequence>MKFLKNDISSQIENFKMQNPTVSYIECALEVCEQNDIEFESLKKALSKTLKEKIEFEANELNLLKIKRETLYK</sequence>
<reference evidence="1" key="1">
    <citation type="journal article" date="2021" name="Proc. Natl. Acad. Sci. U.S.A.">
        <title>Global biogeography of chemosynthetic symbionts reveals both localized and globally distributed symbiont groups. .</title>
        <authorList>
            <person name="Osvatic J.T."/>
            <person name="Wilkins L.G.E."/>
            <person name="Leibrecht L."/>
            <person name="Leray M."/>
            <person name="Zauner S."/>
            <person name="Polzin J."/>
            <person name="Camacho Y."/>
            <person name="Gros O."/>
            <person name="van Gils J.A."/>
            <person name="Eisen J.A."/>
            <person name="Petersen J.M."/>
            <person name="Yuen B."/>
        </authorList>
    </citation>
    <scope>NUCLEOTIDE SEQUENCE</scope>
    <source>
        <strain evidence="1">MAGclacostrist064TRANS</strain>
    </source>
</reference>
<gene>
    <name evidence="1" type="ORF">JAZ07_00770</name>
</gene>
<dbReference type="InterPro" id="IPR042071">
    <property type="entry name" value="Trans_coact_sf"/>
</dbReference>
<accession>A0A9E4N3H7</accession>
<dbReference type="AlphaFoldDB" id="A0A9E4N3H7"/>
<evidence type="ECO:0000313" key="1">
    <source>
        <dbReference type="EMBL" id="MCG7944858.1"/>
    </source>
</evidence>
<dbReference type="InterPro" id="IPR031836">
    <property type="entry name" value="Trans_coact"/>
</dbReference>
<evidence type="ECO:0000313" key="2">
    <source>
        <dbReference type="Proteomes" id="UP000886667"/>
    </source>
</evidence>
<name>A0A9E4N3H7_9GAMM</name>
<comment type="caution">
    <text evidence="1">The sequence shown here is derived from an EMBL/GenBank/DDBJ whole genome shotgun (WGS) entry which is preliminary data.</text>
</comment>